<dbReference type="PANTHER" id="PTHR30348:SF9">
    <property type="entry name" value="UPF0759 PROTEIN YECE"/>
    <property type="match status" value="1"/>
</dbReference>
<proteinExistence type="predicted"/>
<comment type="caution">
    <text evidence="2">The sequence shown here is derived from an EMBL/GenBank/DDBJ whole genome shotgun (WGS) entry which is preliminary data.</text>
</comment>
<dbReference type="Gene3D" id="3.20.20.410">
    <property type="entry name" value="Protein of unknown function UPF0759"/>
    <property type="match status" value="1"/>
</dbReference>
<dbReference type="SUPFAM" id="SSF117396">
    <property type="entry name" value="TM1631-like"/>
    <property type="match status" value="1"/>
</dbReference>
<dbReference type="RefSeq" id="WP_137402443.1">
    <property type="nucleotide sequence ID" value="NZ_BMIU01000001.1"/>
</dbReference>
<dbReference type="InterPro" id="IPR002763">
    <property type="entry name" value="DUF72"/>
</dbReference>
<keyword evidence="3" id="KW-1185">Reference proteome</keyword>
<gene>
    <name evidence="2" type="ORF">GCM10011339_03220</name>
</gene>
<dbReference type="Proteomes" id="UP000647339">
    <property type="component" value="Unassembled WGS sequence"/>
</dbReference>
<dbReference type="InterPro" id="IPR036520">
    <property type="entry name" value="UPF0759_sf"/>
</dbReference>
<reference evidence="3" key="1">
    <citation type="journal article" date="2019" name="Int. J. Syst. Evol. Microbiol.">
        <title>The Global Catalogue of Microorganisms (GCM) 10K type strain sequencing project: providing services to taxonomists for standard genome sequencing and annotation.</title>
        <authorList>
            <consortium name="The Broad Institute Genomics Platform"/>
            <consortium name="The Broad Institute Genome Sequencing Center for Infectious Disease"/>
            <person name="Wu L."/>
            <person name="Ma J."/>
        </authorList>
    </citation>
    <scope>NUCLEOTIDE SEQUENCE [LARGE SCALE GENOMIC DNA]</scope>
    <source>
        <strain evidence="3">CGMCC 1.15407</strain>
    </source>
</reference>
<evidence type="ECO:0000313" key="3">
    <source>
        <dbReference type="Proteomes" id="UP000647339"/>
    </source>
</evidence>
<name>A0ABQ1UGM0_9BACT</name>
<feature type="region of interest" description="Disordered" evidence="1">
    <location>
        <begin position="1"/>
        <end position="20"/>
    </location>
</feature>
<evidence type="ECO:0000256" key="1">
    <source>
        <dbReference type="SAM" id="MobiDB-lite"/>
    </source>
</evidence>
<dbReference type="EMBL" id="BMIU01000001">
    <property type="protein sequence ID" value="GGF18633.1"/>
    <property type="molecule type" value="Genomic_DNA"/>
</dbReference>
<sequence length="288" mass="33749">MKFGSVEDPSSIDFTLPPDHPETSRILQKHKSDDPFEVYVGCAKWNRADLKGFYPRGTKDELTYYSTQFNSIELNATFYSSPSIEQVKTWANKTPEGFKFFPKIPNTVSHFKRLINVQEPVMAFGDAIANFEDRLGMAFLQMHNNFKPKDFDRVEKFMEAFPPEIPLALELRNEEWFADEEILDNYCKLLVENDRTNIIVDTAGRRDMLHMRLTSDAAFIRYVGANADSDYSRLDDWLERIIEWRKLGLKKLYFFVHQNIEKESPLLSAYFIKKLNKQFDLDLKIPNE</sequence>
<organism evidence="2 3">
    <name type="scientific">Echinicola rosea</name>
    <dbReference type="NCBI Taxonomy" id="1807691"/>
    <lineage>
        <taxon>Bacteria</taxon>
        <taxon>Pseudomonadati</taxon>
        <taxon>Bacteroidota</taxon>
        <taxon>Cytophagia</taxon>
        <taxon>Cytophagales</taxon>
        <taxon>Cyclobacteriaceae</taxon>
        <taxon>Echinicola</taxon>
    </lineage>
</organism>
<evidence type="ECO:0008006" key="4">
    <source>
        <dbReference type="Google" id="ProtNLM"/>
    </source>
</evidence>
<accession>A0ABQ1UGM0</accession>
<evidence type="ECO:0000313" key="2">
    <source>
        <dbReference type="EMBL" id="GGF18633.1"/>
    </source>
</evidence>
<protein>
    <recommendedName>
        <fullName evidence="4">DUF72 domain-containing protein</fullName>
    </recommendedName>
</protein>
<dbReference type="PANTHER" id="PTHR30348">
    <property type="entry name" value="UNCHARACTERIZED PROTEIN YECE"/>
    <property type="match status" value="1"/>
</dbReference>
<dbReference type="Pfam" id="PF01904">
    <property type="entry name" value="DUF72"/>
    <property type="match status" value="1"/>
</dbReference>